<evidence type="ECO:0008006" key="9">
    <source>
        <dbReference type="Google" id="ProtNLM"/>
    </source>
</evidence>
<dbReference type="Pfam" id="PF03706">
    <property type="entry name" value="LPG_synthase_TM"/>
    <property type="match status" value="1"/>
</dbReference>
<keyword evidence="3 6" id="KW-0812">Transmembrane</keyword>
<protein>
    <recommendedName>
        <fullName evidence="9">TIGR00374 family protein</fullName>
    </recommendedName>
</protein>
<reference evidence="8" key="1">
    <citation type="journal article" date="2019" name="Int. J. Syst. Evol. Microbiol.">
        <title>The Global Catalogue of Microorganisms (GCM) 10K type strain sequencing project: providing services to taxonomists for standard genome sequencing and annotation.</title>
        <authorList>
            <consortium name="The Broad Institute Genomics Platform"/>
            <consortium name="The Broad Institute Genome Sequencing Center for Infectious Disease"/>
            <person name="Wu L."/>
            <person name="Ma J."/>
        </authorList>
    </citation>
    <scope>NUCLEOTIDE SEQUENCE [LARGE SCALE GENOMIC DNA]</scope>
    <source>
        <strain evidence="8">CGMCC 1.15905</strain>
    </source>
</reference>
<dbReference type="Proteomes" id="UP000623419">
    <property type="component" value="Unassembled WGS sequence"/>
</dbReference>
<dbReference type="PANTHER" id="PTHR40277">
    <property type="entry name" value="BLL5419 PROTEIN"/>
    <property type="match status" value="1"/>
</dbReference>
<comment type="subcellular location">
    <subcellularLocation>
        <location evidence="1">Cell membrane</location>
        <topology evidence="1">Multi-pass membrane protein</topology>
    </subcellularLocation>
</comment>
<keyword evidence="2" id="KW-1003">Cell membrane</keyword>
<accession>A0ABQ1HKV0</accession>
<feature type="transmembrane region" description="Helical" evidence="6">
    <location>
        <begin position="271"/>
        <end position="288"/>
    </location>
</feature>
<dbReference type="RefSeq" id="WP_188663741.1">
    <property type="nucleotide sequence ID" value="NZ_BMKC01000002.1"/>
</dbReference>
<proteinExistence type="predicted"/>
<dbReference type="EMBL" id="BMKC01000002">
    <property type="protein sequence ID" value="GGA81766.1"/>
    <property type="molecule type" value="Genomic_DNA"/>
</dbReference>
<dbReference type="InterPro" id="IPR022791">
    <property type="entry name" value="L-PG_synthase/AglD"/>
</dbReference>
<dbReference type="PANTHER" id="PTHR40277:SF1">
    <property type="entry name" value="BLL5419 PROTEIN"/>
    <property type="match status" value="1"/>
</dbReference>
<keyword evidence="4 6" id="KW-1133">Transmembrane helix</keyword>
<feature type="transmembrane region" description="Helical" evidence="6">
    <location>
        <begin position="294"/>
        <end position="311"/>
    </location>
</feature>
<feature type="transmembrane region" description="Helical" evidence="6">
    <location>
        <begin position="116"/>
        <end position="143"/>
    </location>
</feature>
<organism evidence="7 8">
    <name type="scientific">Arenimonas soli</name>
    <dbReference type="NCBI Taxonomy" id="2269504"/>
    <lineage>
        <taxon>Bacteria</taxon>
        <taxon>Pseudomonadati</taxon>
        <taxon>Pseudomonadota</taxon>
        <taxon>Gammaproteobacteria</taxon>
        <taxon>Lysobacterales</taxon>
        <taxon>Lysobacteraceae</taxon>
        <taxon>Arenimonas</taxon>
    </lineage>
</organism>
<evidence type="ECO:0000313" key="7">
    <source>
        <dbReference type="EMBL" id="GGA81766.1"/>
    </source>
</evidence>
<evidence type="ECO:0000313" key="8">
    <source>
        <dbReference type="Proteomes" id="UP000623419"/>
    </source>
</evidence>
<comment type="caution">
    <text evidence="7">The sequence shown here is derived from an EMBL/GenBank/DDBJ whole genome shotgun (WGS) entry which is preliminary data.</text>
</comment>
<feature type="transmembrane region" description="Helical" evidence="6">
    <location>
        <begin position="12"/>
        <end position="31"/>
    </location>
</feature>
<feature type="transmembrane region" description="Helical" evidence="6">
    <location>
        <begin position="244"/>
        <end position="264"/>
    </location>
</feature>
<gene>
    <name evidence="7" type="ORF">GCM10011521_20130</name>
</gene>
<evidence type="ECO:0000256" key="6">
    <source>
        <dbReference type="SAM" id="Phobius"/>
    </source>
</evidence>
<evidence type="ECO:0000256" key="2">
    <source>
        <dbReference type="ARBA" id="ARBA00022475"/>
    </source>
</evidence>
<feature type="transmembrane region" description="Helical" evidence="6">
    <location>
        <begin position="43"/>
        <end position="64"/>
    </location>
</feature>
<feature type="transmembrane region" description="Helical" evidence="6">
    <location>
        <begin position="212"/>
        <end position="232"/>
    </location>
</feature>
<sequence length="335" mass="35436">MTVLRRRILDSLWLRAALGTIATTALVLHLDPGSRMQAWTPELAAGPALAGFLVTAALITLRAWRWNLILGAGGAALPAGELARIYGASFFLGLVSPGKLGELSRVWMIRHRQPDLGVAALSVVFDRAFDLVPCLLVIGLFGALATVTDSGIVDAIRITFVVFAGVLIALLLRPGWLQRRVAIAAARLQARSANGAARPVPVVDSRFSRRTLVAATGLSILSQALAILQVWLFARAAQVEIDALSVYAVVTMATVVASLPLSVAGIGTREAAVVLALGALGVPIANAMGFSLFWLINFLAMLAATFVLFLLRPRVPPQASAPNGTQPYLEKQGPE</sequence>
<evidence type="ECO:0000256" key="4">
    <source>
        <dbReference type="ARBA" id="ARBA00022989"/>
    </source>
</evidence>
<keyword evidence="8" id="KW-1185">Reference proteome</keyword>
<evidence type="ECO:0000256" key="3">
    <source>
        <dbReference type="ARBA" id="ARBA00022692"/>
    </source>
</evidence>
<name>A0ABQ1HKV0_9GAMM</name>
<evidence type="ECO:0000256" key="5">
    <source>
        <dbReference type="ARBA" id="ARBA00023136"/>
    </source>
</evidence>
<feature type="transmembrane region" description="Helical" evidence="6">
    <location>
        <begin position="155"/>
        <end position="172"/>
    </location>
</feature>
<keyword evidence="5 6" id="KW-0472">Membrane</keyword>
<evidence type="ECO:0000256" key="1">
    <source>
        <dbReference type="ARBA" id="ARBA00004651"/>
    </source>
</evidence>